<dbReference type="InterPro" id="IPR038116">
    <property type="entry name" value="TrpR-like_sf"/>
</dbReference>
<evidence type="ECO:0000313" key="2">
    <source>
        <dbReference type="Proteomes" id="UP000176404"/>
    </source>
</evidence>
<sequence>MTKISRIPLRPDVWERIFDIFIGTLADLKDKKKLEAFINDFFSPTEKIMYAKRLALVVLLAKGHDYQSIRQILKISPPTIAKMSLKVKYEGKGLFPVIEDILRKQAAQIIWKEIEGLLDIPTKGSLKSPERFKRNIFREQMIREIKSEF</sequence>
<accession>A0A1F8BB99</accession>
<reference evidence="1 2" key="1">
    <citation type="journal article" date="2016" name="Nat. Commun.">
        <title>Thousands of microbial genomes shed light on interconnected biogeochemical processes in an aquifer system.</title>
        <authorList>
            <person name="Anantharaman K."/>
            <person name="Brown C.T."/>
            <person name="Hug L.A."/>
            <person name="Sharon I."/>
            <person name="Castelle C.J."/>
            <person name="Probst A.J."/>
            <person name="Thomas B.C."/>
            <person name="Singh A."/>
            <person name="Wilkins M.J."/>
            <person name="Karaoz U."/>
            <person name="Brodie E.L."/>
            <person name="Williams K.H."/>
            <person name="Hubbard S.S."/>
            <person name="Banfield J.F."/>
        </authorList>
    </citation>
    <scope>NUCLEOTIDE SEQUENCE [LARGE SCALE GENOMIC DNA]</scope>
</reference>
<dbReference type="EMBL" id="MGHD01000003">
    <property type="protein sequence ID" value="OGM60655.1"/>
    <property type="molecule type" value="Genomic_DNA"/>
</dbReference>
<evidence type="ECO:0000313" key="1">
    <source>
        <dbReference type="EMBL" id="OGM60655.1"/>
    </source>
</evidence>
<evidence type="ECO:0008006" key="3">
    <source>
        <dbReference type="Google" id="ProtNLM"/>
    </source>
</evidence>
<dbReference type="STRING" id="1802517.A2892_01245"/>
<dbReference type="SUPFAM" id="SSF48295">
    <property type="entry name" value="TrpR-like"/>
    <property type="match status" value="1"/>
</dbReference>
<comment type="caution">
    <text evidence="1">The sequence shown here is derived from an EMBL/GenBank/DDBJ whole genome shotgun (WGS) entry which is preliminary data.</text>
</comment>
<gene>
    <name evidence="1" type="ORF">A2892_01245</name>
</gene>
<dbReference type="InterPro" id="IPR010921">
    <property type="entry name" value="Trp_repressor/repl_initiator"/>
</dbReference>
<name>A0A1F8BB99_9BACT</name>
<proteinExistence type="predicted"/>
<dbReference type="Pfam" id="PF01371">
    <property type="entry name" value="Trp_repressor"/>
    <property type="match status" value="1"/>
</dbReference>
<protein>
    <recommendedName>
        <fullName evidence="3">TrpR like protein, YerC/YecD</fullName>
    </recommendedName>
</protein>
<dbReference type="GO" id="GO:0003700">
    <property type="term" value="F:DNA-binding transcription factor activity"/>
    <property type="evidence" value="ECO:0007669"/>
    <property type="project" value="InterPro"/>
</dbReference>
<dbReference type="GO" id="GO:0043565">
    <property type="term" value="F:sequence-specific DNA binding"/>
    <property type="evidence" value="ECO:0007669"/>
    <property type="project" value="InterPro"/>
</dbReference>
<dbReference type="Proteomes" id="UP000176404">
    <property type="component" value="Unassembled WGS sequence"/>
</dbReference>
<dbReference type="InterPro" id="IPR000831">
    <property type="entry name" value="Trp_repress"/>
</dbReference>
<organism evidence="1 2">
    <name type="scientific">Candidatus Woesebacteria bacterium RIFCSPLOWO2_01_FULL_39_10b</name>
    <dbReference type="NCBI Taxonomy" id="1802517"/>
    <lineage>
        <taxon>Bacteria</taxon>
        <taxon>Candidatus Woeseibacteriota</taxon>
    </lineage>
</organism>
<dbReference type="AlphaFoldDB" id="A0A1F8BB99"/>
<dbReference type="Gene3D" id="1.10.1270.10">
    <property type="entry name" value="TrpR-like"/>
    <property type="match status" value="1"/>
</dbReference>